<keyword evidence="1" id="KW-0472">Membrane</keyword>
<organism evidence="4 5">
    <name type="scientific">Tunturiibacter empetritectus</name>
    <dbReference type="NCBI Taxonomy" id="3069691"/>
    <lineage>
        <taxon>Bacteria</taxon>
        <taxon>Pseudomonadati</taxon>
        <taxon>Acidobacteriota</taxon>
        <taxon>Terriglobia</taxon>
        <taxon>Terriglobales</taxon>
        <taxon>Acidobacteriaceae</taxon>
        <taxon>Tunturiibacter</taxon>
    </lineage>
</organism>
<protein>
    <recommendedName>
        <fullName evidence="6">NHL repeat containing protein</fullName>
    </recommendedName>
</protein>
<proteinExistence type="predicted"/>
<dbReference type="InterPro" id="IPR041286">
    <property type="entry name" value="MBG_2"/>
</dbReference>
<keyword evidence="5" id="KW-1185">Reference proteome</keyword>
<evidence type="ECO:0000313" key="4">
    <source>
        <dbReference type="EMBL" id="MBB5317069.1"/>
    </source>
</evidence>
<accession>A0A7W8MSD1</accession>
<dbReference type="Gene3D" id="2.60.40.10">
    <property type="entry name" value="Immunoglobulins"/>
    <property type="match status" value="2"/>
</dbReference>
<comment type="caution">
    <text evidence="4">The sequence shown here is derived from an EMBL/GenBank/DDBJ whole genome shotgun (WGS) entry which is preliminary data.</text>
</comment>
<dbReference type="AlphaFoldDB" id="A0A7W8MSD1"/>
<dbReference type="Pfam" id="PF16640">
    <property type="entry name" value="Big_3_5"/>
    <property type="match status" value="2"/>
</dbReference>
<reference evidence="4" key="1">
    <citation type="submission" date="2020-08" db="EMBL/GenBank/DDBJ databases">
        <title>Genomic Encyclopedia of Type Strains, Phase IV (KMG-V): Genome sequencing to study the core and pangenomes of soil and plant-associated prokaryotes.</title>
        <authorList>
            <person name="Whitman W."/>
        </authorList>
    </citation>
    <scope>NUCLEOTIDE SEQUENCE [LARGE SCALE GENOMIC DNA]</scope>
    <source>
        <strain evidence="4">M8UP27</strain>
    </source>
</reference>
<feature type="domain" description="MBG" evidence="3">
    <location>
        <begin position="203"/>
        <end position="271"/>
    </location>
</feature>
<evidence type="ECO:0000256" key="1">
    <source>
        <dbReference type="SAM" id="Phobius"/>
    </source>
</evidence>
<gene>
    <name evidence="4" type="ORF">HDF09_001738</name>
</gene>
<dbReference type="InterPro" id="IPR032109">
    <property type="entry name" value="Big_3_5"/>
</dbReference>
<dbReference type="EMBL" id="JACHDY010000002">
    <property type="protein sequence ID" value="MBB5317069.1"/>
    <property type="molecule type" value="Genomic_DNA"/>
</dbReference>
<dbReference type="Pfam" id="PF18676">
    <property type="entry name" value="MBG_2"/>
    <property type="match status" value="1"/>
</dbReference>
<evidence type="ECO:0000313" key="5">
    <source>
        <dbReference type="Proteomes" id="UP000568106"/>
    </source>
</evidence>
<dbReference type="InterPro" id="IPR013783">
    <property type="entry name" value="Ig-like_fold"/>
</dbReference>
<feature type="domain" description="Bacterial Ig-like" evidence="2">
    <location>
        <begin position="109"/>
        <end position="195"/>
    </location>
</feature>
<dbReference type="Gene3D" id="2.120.10.30">
    <property type="entry name" value="TolB, C-terminal domain"/>
    <property type="match status" value="1"/>
</dbReference>
<keyword evidence="1" id="KW-0812">Transmembrane</keyword>
<evidence type="ECO:0008006" key="6">
    <source>
        <dbReference type="Google" id="ProtNLM"/>
    </source>
</evidence>
<name>A0A7W8MSD1_9BACT</name>
<dbReference type="Proteomes" id="UP000568106">
    <property type="component" value="Unassembled WGS sequence"/>
</dbReference>
<sequence>MSVDAQGNIYVADSDNNSIRLIANTGTITTVAGNGSQGFAGDGGAATNATLDTPRAPAVQALGVFALSDTNNNLIRAVASNGIINTITGASSGTGSGQGSGGETLSLSGSSSIAYGSSVTLTVIFSNAGKIATGQVNLVDTTSGSSTIASAPLLNNVATINLSTLSAGTHNLAVAFAGDSQNAAITSSAFALTVTPLPVTASIAGLSVEYGQTIPAITGTLNGVLPQDANNVTSVFTPTATATSTVGQYPVTVSLTGSAAIDYTVTLASGTGSITIEKAASSVTLTSSNLTPFLGAPITLTAQAISSTTGTPTGTVSFYDGTTLLTAAPITQGAATYTYTGLAAGGAHNLTAVYSGDPNFTTSTSTAVVETVGATPDFTLTSTGAVTQSVIAGKSATYTFALQSQGGTFTSPITLTASGLPAGATAVFTPATIAPGAGSATASLTIQTATQNAANTPPFSPVRAPLLPLSAAVFLLPLLRNKHLRARFGRMPRTLFSAFFLLIAGAALLGLTGCGSGDHDPTKTYTITVTASAAGAANTTLQHMATVTLNIQ</sequence>
<evidence type="ECO:0000259" key="3">
    <source>
        <dbReference type="Pfam" id="PF18676"/>
    </source>
</evidence>
<dbReference type="InterPro" id="IPR011042">
    <property type="entry name" value="6-blade_b-propeller_TolB-like"/>
</dbReference>
<feature type="domain" description="Bacterial Ig-like" evidence="2">
    <location>
        <begin position="285"/>
        <end position="372"/>
    </location>
</feature>
<evidence type="ECO:0000259" key="2">
    <source>
        <dbReference type="Pfam" id="PF16640"/>
    </source>
</evidence>
<feature type="transmembrane region" description="Helical" evidence="1">
    <location>
        <begin position="491"/>
        <end position="511"/>
    </location>
</feature>
<keyword evidence="1" id="KW-1133">Transmembrane helix</keyword>